<dbReference type="InterPro" id="IPR045053">
    <property type="entry name" value="MAN-like"/>
</dbReference>
<dbReference type="OrthoDB" id="406631at2759"/>
<dbReference type="RefSeq" id="XP_007774432.1">
    <property type="nucleotide sequence ID" value="XM_007776242.1"/>
</dbReference>
<accession>A0A5M3M9Z1</accession>
<organism evidence="12 13">
    <name type="scientific">Coniophora puteana (strain RWD-64-598)</name>
    <name type="common">Brown rot fungus</name>
    <dbReference type="NCBI Taxonomy" id="741705"/>
    <lineage>
        <taxon>Eukaryota</taxon>
        <taxon>Fungi</taxon>
        <taxon>Dikarya</taxon>
        <taxon>Basidiomycota</taxon>
        <taxon>Agaricomycotina</taxon>
        <taxon>Agaricomycetes</taxon>
        <taxon>Agaricomycetidae</taxon>
        <taxon>Boletales</taxon>
        <taxon>Coniophorineae</taxon>
        <taxon>Coniophoraceae</taxon>
        <taxon>Coniophora</taxon>
    </lineage>
</organism>
<dbReference type="GO" id="GO:0005576">
    <property type="term" value="C:extracellular region"/>
    <property type="evidence" value="ECO:0007669"/>
    <property type="project" value="UniProtKB-SubCell"/>
</dbReference>
<evidence type="ECO:0000256" key="7">
    <source>
        <dbReference type="ARBA" id="ARBA00022801"/>
    </source>
</evidence>
<dbReference type="SUPFAM" id="SSF51445">
    <property type="entry name" value="(Trans)glycosidases"/>
    <property type="match status" value="1"/>
</dbReference>
<evidence type="ECO:0000256" key="1">
    <source>
        <dbReference type="ARBA" id="ARBA00001678"/>
    </source>
</evidence>
<dbReference type="Pfam" id="PF00150">
    <property type="entry name" value="Cellulase"/>
    <property type="match status" value="1"/>
</dbReference>
<feature type="domain" description="Glycoside hydrolase family 5" evidence="11">
    <location>
        <begin position="48"/>
        <end position="353"/>
    </location>
</feature>
<gene>
    <name evidence="12" type="ORF">CONPUDRAFT_180574</name>
</gene>
<dbReference type="PANTHER" id="PTHR31451:SF39">
    <property type="entry name" value="MANNAN ENDO-1,4-BETA-MANNOSIDASE 1"/>
    <property type="match status" value="1"/>
</dbReference>
<dbReference type="InterPro" id="IPR017853">
    <property type="entry name" value="GH"/>
</dbReference>
<comment type="similarity">
    <text evidence="3 9">Belongs to the glycosyl hydrolase 5 (cellulase A) family.</text>
</comment>
<keyword evidence="8 9" id="KW-0326">Glycosidase</keyword>
<comment type="caution">
    <text evidence="12">The sequence shown here is derived from an EMBL/GenBank/DDBJ whole genome shotgun (WGS) entry which is preliminary data.</text>
</comment>
<dbReference type="KEGG" id="cput:CONPUDRAFT_180574"/>
<dbReference type="EC" id="3.2.1.78" evidence="4"/>
<dbReference type="Proteomes" id="UP000053558">
    <property type="component" value="Unassembled WGS sequence"/>
</dbReference>
<proteinExistence type="inferred from homology"/>
<evidence type="ECO:0000256" key="4">
    <source>
        <dbReference type="ARBA" id="ARBA00012706"/>
    </source>
</evidence>
<dbReference type="InterPro" id="IPR001547">
    <property type="entry name" value="Glyco_hydro_5"/>
</dbReference>
<evidence type="ECO:0000313" key="13">
    <source>
        <dbReference type="Proteomes" id="UP000053558"/>
    </source>
</evidence>
<comment type="catalytic activity">
    <reaction evidence="1">
        <text>Random hydrolysis of (1-&gt;4)-beta-D-mannosidic linkages in mannans, galactomannans and glucomannans.</text>
        <dbReference type="EC" id="3.2.1.78"/>
    </reaction>
</comment>
<keyword evidence="5" id="KW-0964">Secreted</keyword>
<dbReference type="Gene3D" id="3.20.20.80">
    <property type="entry name" value="Glycosidases"/>
    <property type="match status" value="1"/>
</dbReference>
<dbReference type="EMBL" id="JH711588">
    <property type="protein sequence ID" value="EIW75756.1"/>
    <property type="molecule type" value="Genomic_DNA"/>
</dbReference>
<sequence length="391" mass="42352">MKLSSTFIALALAAVSFASPAARAGSGYVQTSGQAFTLDGAPYTVYGENSYWVGLSGYSTDQMNQAFSDIAATGGTTVRTWGFNDVNSTTASDHPVYYQYFDGKNITVNTGANGLANFDNVVAAAKANNIKLIVTLTNNWGDYGGMDVYVNSILGYGQPHDYFYSNPDVIAAYKNYVKAFVSRYANEPTIFGWELANEPRCGGSTPASSGTCTTKTITTWIQDISSYIKTVDSNHLVGLGDEGWFNWANSTSDWTSNGSNGIDFDANLAISSIDFGTFHLYPGTWQESSPSYDQWGQTWIQNHRNSQVTANKPVLLEEFGVTVSQDQTQTYNDWYSTAINGGLSGVIIWQAGSNYSSGNSPDDGFTVYPGTDAYNVVKTFSAEIKKRDGTS</sequence>
<keyword evidence="7 9" id="KW-0378">Hydrolase</keyword>
<dbReference type="GO" id="GO:0046355">
    <property type="term" value="P:mannan catabolic process"/>
    <property type="evidence" value="ECO:0007669"/>
    <property type="project" value="UniProtKB-ARBA"/>
</dbReference>
<dbReference type="PANTHER" id="PTHR31451">
    <property type="match status" value="1"/>
</dbReference>
<feature type="signal peptide" evidence="10">
    <location>
        <begin position="1"/>
        <end position="24"/>
    </location>
</feature>
<comment type="subcellular location">
    <subcellularLocation>
        <location evidence="2">Secreted</location>
    </subcellularLocation>
</comment>
<feature type="chain" id="PRO_5024397497" description="mannan endo-1,4-beta-mannosidase" evidence="10">
    <location>
        <begin position="25"/>
        <end position="391"/>
    </location>
</feature>
<evidence type="ECO:0000259" key="11">
    <source>
        <dbReference type="Pfam" id="PF00150"/>
    </source>
</evidence>
<evidence type="ECO:0000256" key="9">
    <source>
        <dbReference type="RuleBase" id="RU361153"/>
    </source>
</evidence>
<dbReference type="GO" id="GO:0016985">
    <property type="term" value="F:mannan endo-1,4-beta-mannosidase activity"/>
    <property type="evidence" value="ECO:0007669"/>
    <property type="project" value="UniProtKB-EC"/>
</dbReference>
<name>A0A5M3M9Z1_CONPW</name>
<evidence type="ECO:0000256" key="8">
    <source>
        <dbReference type="ARBA" id="ARBA00023295"/>
    </source>
</evidence>
<evidence type="ECO:0000256" key="5">
    <source>
        <dbReference type="ARBA" id="ARBA00022525"/>
    </source>
</evidence>
<evidence type="ECO:0000313" key="12">
    <source>
        <dbReference type="EMBL" id="EIW75756.1"/>
    </source>
</evidence>
<keyword evidence="13" id="KW-1185">Reference proteome</keyword>
<reference evidence="13" key="1">
    <citation type="journal article" date="2012" name="Science">
        <title>The Paleozoic origin of enzymatic lignin decomposition reconstructed from 31 fungal genomes.</title>
        <authorList>
            <person name="Floudas D."/>
            <person name="Binder M."/>
            <person name="Riley R."/>
            <person name="Barry K."/>
            <person name="Blanchette R.A."/>
            <person name="Henrissat B."/>
            <person name="Martinez A.T."/>
            <person name="Otillar R."/>
            <person name="Spatafora J.W."/>
            <person name="Yadav J.S."/>
            <person name="Aerts A."/>
            <person name="Benoit I."/>
            <person name="Boyd A."/>
            <person name="Carlson A."/>
            <person name="Copeland A."/>
            <person name="Coutinho P.M."/>
            <person name="de Vries R.P."/>
            <person name="Ferreira P."/>
            <person name="Findley K."/>
            <person name="Foster B."/>
            <person name="Gaskell J."/>
            <person name="Glotzer D."/>
            <person name="Gorecki P."/>
            <person name="Heitman J."/>
            <person name="Hesse C."/>
            <person name="Hori C."/>
            <person name="Igarashi K."/>
            <person name="Jurgens J.A."/>
            <person name="Kallen N."/>
            <person name="Kersten P."/>
            <person name="Kohler A."/>
            <person name="Kuees U."/>
            <person name="Kumar T.K.A."/>
            <person name="Kuo A."/>
            <person name="LaButti K."/>
            <person name="Larrondo L.F."/>
            <person name="Lindquist E."/>
            <person name="Ling A."/>
            <person name="Lombard V."/>
            <person name="Lucas S."/>
            <person name="Lundell T."/>
            <person name="Martin R."/>
            <person name="McLaughlin D.J."/>
            <person name="Morgenstern I."/>
            <person name="Morin E."/>
            <person name="Murat C."/>
            <person name="Nagy L.G."/>
            <person name="Nolan M."/>
            <person name="Ohm R.A."/>
            <person name="Patyshakuliyeva A."/>
            <person name="Rokas A."/>
            <person name="Ruiz-Duenas F.J."/>
            <person name="Sabat G."/>
            <person name="Salamov A."/>
            <person name="Samejima M."/>
            <person name="Schmutz J."/>
            <person name="Slot J.C."/>
            <person name="St John F."/>
            <person name="Stenlid J."/>
            <person name="Sun H."/>
            <person name="Sun S."/>
            <person name="Syed K."/>
            <person name="Tsang A."/>
            <person name="Wiebenga A."/>
            <person name="Young D."/>
            <person name="Pisabarro A."/>
            <person name="Eastwood D.C."/>
            <person name="Martin F."/>
            <person name="Cullen D."/>
            <person name="Grigoriev I.V."/>
            <person name="Hibbett D.S."/>
        </authorList>
    </citation>
    <scope>NUCLEOTIDE SEQUENCE [LARGE SCALE GENOMIC DNA]</scope>
    <source>
        <strain evidence="13">RWD-64-598 SS2</strain>
    </source>
</reference>
<evidence type="ECO:0000256" key="10">
    <source>
        <dbReference type="SAM" id="SignalP"/>
    </source>
</evidence>
<evidence type="ECO:0000256" key="6">
    <source>
        <dbReference type="ARBA" id="ARBA00022729"/>
    </source>
</evidence>
<dbReference type="GeneID" id="19206478"/>
<keyword evidence="6 10" id="KW-0732">Signal</keyword>
<evidence type="ECO:0000256" key="3">
    <source>
        <dbReference type="ARBA" id="ARBA00005641"/>
    </source>
</evidence>
<evidence type="ECO:0000256" key="2">
    <source>
        <dbReference type="ARBA" id="ARBA00004613"/>
    </source>
</evidence>
<dbReference type="AlphaFoldDB" id="A0A5M3M9Z1"/>
<protein>
    <recommendedName>
        <fullName evidence="4">mannan endo-1,4-beta-mannosidase</fullName>
        <ecNumber evidence="4">3.2.1.78</ecNumber>
    </recommendedName>
</protein>